<gene>
    <name evidence="1" type="ordered locus">Rsph17025_4134</name>
</gene>
<evidence type="ECO:0000313" key="1">
    <source>
        <dbReference type="EMBL" id="ABP72985.1"/>
    </source>
</evidence>
<geneLocation type="plasmid" evidence="1">
    <name>pRSPA02</name>
</geneLocation>
<organism evidence="1">
    <name type="scientific">Cereibacter sphaeroides (strain ATCC 17025 / ATH 2.4.3)</name>
    <name type="common">Rhodobacter sphaeroides</name>
    <dbReference type="NCBI Taxonomy" id="349102"/>
    <lineage>
        <taxon>Bacteria</taxon>
        <taxon>Pseudomonadati</taxon>
        <taxon>Pseudomonadota</taxon>
        <taxon>Alphaproteobacteria</taxon>
        <taxon>Rhodobacterales</taxon>
        <taxon>Paracoccaceae</taxon>
        <taxon>Cereibacter</taxon>
    </lineage>
</organism>
<name>A4X021_CERS5</name>
<accession>A4X021</accession>
<dbReference type="AlphaFoldDB" id="A4X021"/>
<dbReference type="KEGG" id="rsq:Rsph17025_4134"/>
<dbReference type="HOGENOM" id="CLU_1480933_0_0_5"/>
<sequence precursor="true">MICRLRSCHPKSAIAHLGRPCRVRGKPRSRVIANLGRIDDRPDGHLDSLIRGLCKITGRDAPEALRIEQEPGRAFGGVFALHELWKDLGFDRALGRALRSGKRQLDVEALVRAMVCNRLCAPDSKLGCLRWLETVAMPAMPETVTHQHLLRAMDALMDHAERVEIELAKQRHGRCATRCGRS</sequence>
<keyword evidence="1" id="KW-0614">Plasmid</keyword>
<reference evidence="1" key="1">
    <citation type="submission" date="2007-04" db="EMBL/GenBank/DDBJ databases">
        <title>Complete sequence of plasmid pRSPA02 of Rhodobacter sphaeroides ATCC 17025.</title>
        <authorList>
            <consortium name="US DOE Joint Genome Institute"/>
            <person name="Copeland A."/>
            <person name="Lucas S."/>
            <person name="Lapidus A."/>
            <person name="Barry K."/>
            <person name="Detter J.C."/>
            <person name="Glavina del Rio T."/>
            <person name="Hammon N."/>
            <person name="Israni S."/>
            <person name="Dalin E."/>
            <person name="Tice H."/>
            <person name="Pitluck S."/>
            <person name="Chertkov O."/>
            <person name="Brettin T."/>
            <person name="Bruce D."/>
            <person name="Han C."/>
            <person name="Schmutz J."/>
            <person name="Larimer F."/>
            <person name="Land M."/>
            <person name="Hauser L."/>
            <person name="Kyrpides N."/>
            <person name="Kim E."/>
            <person name="Richardson P."/>
            <person name="Mackenzie C."/>
            <person name="Choudhary M."/>
            <person name="Donohue T.J."/>
            <person name="Kaplan S."/>
        </authorList>
    </citation>
    <scope>NUCLEOTIDE SEQUENCE [LARGE SCALE GENOMIC DNA]</scope>
    <source>
        <strain evidence="1">ATCC 17025</strain>
        <plasmid evidence="1">pRSPA02</plasmid>
    </source>
</reference>
<proteinExistence type="predicted"/>
<protein>
    <submittedName>
        <fullName evidence="1">Uncharacterized protein</fullName>
    </submittedName>
</protein>
<dbReference type="EMBL" id="CP000663">
    <property type="protein sequence ID" value="ABP72985.1"/>
    <property type="molecule type" value="Genomic_DNA"/>
</dbReference>